<protein>
    <submittedName>
        <fullName evidence="2">Uncharacterized protein</fullName>
    </submittedName>
</protein>
<comment type="caution">
    <text evidence="2">The sequence shown here is derived from an EMBL/GenBank/DDBJ whole genome shotgun (WGS) entry which is preliminary data.</text>
</comment>
<keyword evidence="3" id="KW-1185">Reference proteome</keyword>
<gene>
    <name evidence="2" type="ORF">OIU74_022509</name>
</gene>
<accession>A0A9Q0WMW3</accession>
<reference evidence="2" key="1">
    <citation type="submission" date="2022-11" db="EMBL/GenBank/DDBJ databases">
        <authorList>
            <person name="Hyden B.L."/>
            <person name="Feng K."/>
            <person name="Yates T."/>
            <person name="Jawdy S."/>
            <person name="Smart L.B."/>
            <person name="Muchero W."/>
        </authorList>
    </citation>
    <scope>NUCLEOTIDE SEQUENCE</scope>
    <source>
        <tissue evidence="2">Shoot tip</tissue>
    </source>
</reference>
<evidence type="ECO:0000313" key="3">
    <source>
        <dbReference type="Proteomes" id="UP001151752"/>
    </source>
</evidence>
<dbReference type="Proteomes" id="UP001151752">
    <property type="component" value="Chromosome 8"/>
</dbReference>
<sequence>MSGLMLPVLILSTVLLGFTAVLSAAEFQRFEHAAKADGSLSFFGHWRLGKKRSLQPNRSCSSGHNSI</sequence>
<proteinExistence type="predicted"/>
<dbReference type="AlphaFoldDB" id="A0A9Q0WMW3"/>
<reference evidence="2" key="2">
    <citation type="journal article" date="2023" name="Int. J. Mol. Sci.">
        <title>De Novo Assembly and Annotation of 11 Diverse Shrub Willow (Salix) Genomes Reveals Novel Gene Organization in Sex-Linked Regions.</title>
        <authorList>
            <person name="Hyden B."/>
            <person name="Feng K."/>
            <person name="Yates T.B."/>
            <person name="Jawdy S."/>
            <person name="Cereghino C."/>
            <person name="Smart L.B."/>
            <person name="Muchero W."/>
        </authorList>
    </citation>
    <scope>NUCLEOTIDE SEQUENCE</scope>
    <source>
        <tissue evidence="2">Shoot tip</tissue>
    </source>
</reference>
<evidence type="ECO:0000256" key="1">
    <source>
        <dbReference type="SAM" id="SignalP"/>
    </source>
</evidence>
<organism evidence="2 3">
    <name type="scientific">Salix koriyanagi</name>
    <dbReference type="NCBI Taxonomy" id="2511006"/>
    <lineage>
        <taxon>Eukaryota</taxon>
        <taxon>Viridiplantae</taxon>
        <taxon>Streptophyta</taxon>
        <taxon>Embryophyta</taxon>
        <taxon>Tracheophyta</taxon>
        <taxon>Spermatophyta</taxon>
        <taxon>Magnoliopsida</taxon>
        <taxon>eudicotyledons</taxon>
        <taxon>Gunneridae</taxon>
        <taxon>Pentapetalae</taxon>
        <taxon>rosids</taxon>
        <taxon>fabids</taxon>
        <taxon>Malpighiales</taxon>
        <taxon>Salicaceae</taxon>
        <taxon>Saliceae</taxon>
        <taxon>Salix</taxon>
    </lineage>
</organism>
<keyword evidence="1" id="KW-0732">Signal</keyword>
<dbReference type="EMBL" id="JAPFFM010000003">
    <property type="protein sequence ID" value="KAJ6768863.1"/>
    <property type="molecule type" value="Genomic_DNA"/>
</dbReference>
<feature type="chain" id="PRO_5040466220" evidence="1">
    <location>
        <begin position="25"/>
        <end position="67"/>
    </location>
</feature>
<name>A0A9Q0WMW3_9ROSI</name>
<feature type="signal peptide" evidence="1">
    <location>
        <begin position="1"/>
        <end position="24"/>
    </location>
</feature>
<evidence type="ECO:0000313" key="2">
    <source>
        <dbReference type="EMBL" id="KAJ6768863.1"/>
    </source>
</evidence>